<reference evidence="1" key="1">
    <citation type="submission" date="2023-05" db="EMBL/GenBank/DDBJ databases">
        <authorList>
            <person name="Stuckert A."/>
        </authorList>
    </citation>
    <scope>NUCLEOTIDE SEQUENCE</scope>
</reference>
<dbReference type="EMBL" id="CATNWA010014359">
    <property type="protein sequence ID" value="CAI9570898.1"/>
    <property type="molecule type" value="Genomic_DNA"/>
</dbReference>
<organism evidence="1 2">
    <name type="scientific">Staurois parvus</name>
    <dbReference type="NCBI Taxonomy" id="386267"/>
    <lineage>
        <taxon>Eukaryota</taxon>
        <taxon>Metazoa</taxon>
        <taxon>Chordata</taxon>
        <taxon>Craniata</taxon>
        <taxon>Vertebrata</taxon>
        <taxon>Euteleostomi</taxon>
        <taxon>Amphibia</taxon>
        <taxon>Batrachia</taxon>
        <taxon>Anura</taxon>
        <taxon>Neobatrachia</taxon>
        <taxon>Ranoidea</taxon>
        <taxon>Ranidae</taxon>
        <taxon>Staurois</taxon>
    </lineage>
</organism>
<proteinExistence type="predicted"/>
<protein>
    <submittedName>
        <fullName evidence="1">Uncharacterized protein</fullName>
    </submittedName>
</protein>
<evidence type="ECO:0000313" key="1">
    <source>
        <dbReference type="EMBL" id="CAI9570898.1"/>
    </source>
</evidence>
<keyword evidence="2" id="KW-1185">Reference proteome</keyword>
<dbReference type="Proteomes" id="UP001162483">
    <property type="component" value="Unassembled WGS sequence"/>
</dbReference>
<comment type="caution">
    <text evidence="1">The sequence shown here is derived from an EMBL/GenBank/DDBJ whole genome shotgun (WGS) entry which is preliminary data.</text>
</comment>
<gene>
    <name evidence="1" type="ORF">SPARVUS_LOCUS7161920</name>
</gene>
<accession>A0ABN9DF26</accession>
<sequence>SSRRVPAPFRSSGRTVRGEEFVTLPRLHPDSQCLPRSAGRIKRVLTFGVAAREEGREGSGRPAHRRAAACRPLSYGNPIACHLVGSVLRSRSKGEKEPHA</sequence>
<feature type="non-terminal residue" evidence="1">
    <location>
        <position position="100"/>
    </location>
</feature>
<evidence type="ECO:0000313" key="2">
    <source>
        <dbReference type="Proteomes" id="UP001162483"/>
    </source>
</evidence>
<name>A0ABN9DF26_9NEOB</name>
<feature type="non-terminal residue" evidence="1">
    <location>
        <position position="1"/>
    </location>
</feature>